<gene>
    <name evidence="2" type="ORF">BKA55DRAFT_738521</name>
</gene>
<evidence type="ECO:0000313" key="2">
    <source>
        <dbReference type="EMBL" id="KAH7250148.1"/>
    </source>
</evidence>
<reference evidence="2" key="1">
    <citation type="journal article" date="2021" name="Nat. Commun.">
        <title>Genetic determinants of endophytism in the Arabidopsis root mycobiome.</title>
        <authorList>
            <person name="Mesny F."/>
            <person name="Miyauchi S."/>
            <person name="Thiergart T."/>
            <person name="Pickel B."/>
            <person name="Atanasova L."/>
            <person name="Karlsson M."/>
            <person name="Huettel B."/>
            <person name="Barry K.W."/>
            <person name="Haridas S."/>
            <person name="Chen C."/>
            <person name="Bauer D."/>
            <person name="Andreopoulos W."/>
            <person name="Pangilinan J."/>
            <person name="LaButti K."/>
            <person name="Riley R."/>
            <person name="Lipzen A."/>
            <person name="Clum A."/>
            <person name="Drula E."/>
            <person name="Henrissat B."/>
            <person name="Kohler A."/>
            <person name="Grigoriev I.V."/>
            <person name="Martin F.M."/>
            <person name="Hacquard S."/>
        </authorList>
    </citation>
    <scope>NUCLEOTIDE SEQUENCE</scope>
    <source>
        <strain evidence="2">MPI-CAGE-AT-0023</strain>
    </source>
</reference>
<keyword evidence="3" id="KW-1185">Reference proteome</keyword>
<dbReference type="GeneID" id="70231345"/>
<organism evidence="2 3">
    <name type="scientific">Fusarium redolens</name>
    <dbReference type="NCBI Taxonomy" id="48865"/>
    <lineage>
        <taxon>Eukaryota</taxon>
        <taxon>Fungi</taxon>
        <taxon>Dikarya</taxon>
        <taxon>Ascomycota</taxon>
        <taxon>Pezizomycotina</taxon>
        <taxon>Sordariomycetes</taxon>
        <taxon>Hypocreomycetidae</taxon>
        <taxon>Hypocreales</taxon>
        <taxon>Nectriaceae</taxon>
        <taxon>Fusarium</taxon>
        <taxon>Fusarium redolens species complex</taxon>
    </lineage>
</organism>
<dbReference type="OrthoDB" id="5068927at2759"/>
<comment type="caution">
    <text evidence="2">The sequence shown here is derived from an EMBL/GenBank/DDBJ whole genome shotgun (WGS) entry which is preliminary data.</text>
</comment>
<dbReference type="EMBL" id="JAGMUX010000008">
    <property type="protein sequence ID" value="KAH7250148.1"/>
    <property type="molecule type" value="Genomic_DNA"/>
</dbReference>
<feature type="region of interest" description="Disordered" evidence="1">
    <location>
        <begin position="231"/>
        <end position="270"/>
    </location>
</feature>
<protein>
    <submittedName>
        <fullName evidence="2">Uncharacterized protein</fullName>
    </submittedName>
</protein>
<accession>A0A9P9H4F3</accession>
<evidence type="ECO:0000313" key="3">
    <source>
        <dbReference type="Proteomes" id="UP000720189"/>
    </source>
</evidence>
<feature type="region of interest" description="Disordered" evidence="1">
    <location>
        <begin position="1"/>
        <end position="80"/>
    </location>
</feature>
<dbReference type="Proteomes" id="UP000720189">
    <property type="component" value="Unassembled WGS sequence"/>
</dbReference>
<feature type="compositionally biased region" description="Low complexity" evidence="1">
    <location>
        <begin position="13"/>
        <end position="23"/>
    </location>
</feature>
<sequence length="270" mass="29890">MSQSLDGHPNQGSSSSSVKSMGSRPPVVANSLSAPNSTSYPGTETPIINSQNRGYEESQDGLPASLSQEGVSDRGGQSDLTLGDLARQTKLLASHYDKLSGHVAIFGRRLHDLHDAINLVMERQSPEDHNNPRSFATDPAKWAHDADFYGIYLWFLRSERDHGRRIEPGDSPLAEAYRFRYTFDSLYHDSNPVRPQTLYVIRSDFHDLNNNDLKKMYAGLVNRWNLKQFRGGRVPDASSTGNGNRAASEADSNATSAQDSAHYQSTPDHN</sequence>
<evidence type="ECO:0000256" key="1">
    <source>
        <dbReference type="SAM" id="MobiDB-lite"/>
    </source>
</evidence>
<dbReference type="RefSeq" id="XP_046049467.1">
    <property type="nucleotide sequence ID" value="XM_046201391.1"/>
</dbReference>
<feature type="compositionally biased region" description="Polar residues" evidence="1">
    <location>
        <begin position="30"/>
        <end position="53"/>
    </location>
</feature>
<dbReference type="AlphaFoldDB" id="A0A9P9H4F3"/>
<name>A0A9P9H4F3_FUSRE</name>
<feature type="compositionally biased region" description="Polar residues" evidence="1">
    <location>
        <begin position="237"/>
        <end position="270"/>
    </location>
</feature>
<proteinExistence type="predicted"/>